<proteinExistence type="inferred from homology"/>
<dbReference type="PANTHER" id="PTHR33362:SF5">
    <property type="entry name" value="C4-DICARBOXYLATE TRAP TRANSPORTER LARGE PERMEASE PROTEIN DCTM"/>
    <property type="match status" value="1"/>
</dbReference>
<feature type="transmembrane region" description="Helical" evidence="7">
    <location>
        <begin position="177"/>
        <end position="201"/>
    </location>
</feature>
<dbReference type="PANTHER" id="PTHR33362">
    <property type="entry name" value="SIALIC ACID TRAP TRANSPORTER PERMEASE PROTEIN SIAT-RELATED"/>
    <property type="match status" value="1"/>
</dbReference>
<dbReference type="InterPro" id="IPR004681">
    <property type="entry name" value="TRAP_DctM"/>
</dbReference>
<evidence type="ECO:0000256" key="3">
    <source>
        <dbReference type="ARBA" id="ARBA00022519"/>
    </source>
</evidence>
<feature type="domain" description="TRAP C4-dicarboxylate transport system permease DctM subunit" evidence="8">
    <location>
        <begin position="11"/>
        <end position="426"/>
    </location>
</feature>
<keyword evidence="10" id="KW-1185">Reference proteome</keyword>
<keyword evidence="3 7" id="KW-0997">Cell inner membrane</keyword>
<comment type="subunit">
    <text evidence="7">The complex comprises the extracytoplasmic solute receptor protein and the two transmembrane proteins.</text>
</comment>
<feature type="transmembrane region" description="Helical" evidence="7">
    <location>
        <begin position="249"/>
        <end position="273"/>
    </location>
</feature>
<feature type="transmembrane region" description="Helical" evidence="7">
    <location>
        <begin position="321"/>
        <end position="350"/>
    </location>
</feature>
<gene>
    <name evidence="9" type="ORF">GCM10011534_43170</name>
</gene>
<evidence type="ECO:0000256" key="1">
    <source>
        <dbReference type="ARBA" id="ARBA00004429"/>
    </source>
</evidence>
<feature type="transmembrane region" description="Helical" evidence="7">
    <location>
        <begin position="60"/>
        <end position="79"/>
    </location>
</feature>
<accession>A0A917TAS2</accession>
<dbReference type="AlphaFoldDB" id="A0A917TAS2"/>
<keyword evidence="6 7" id="KW-0472">Membrane</keyword>
<comment type="function">
    <text evidence="7">Part of the tripartite ATP-independent periplasmic (TRAP) transport system.</text>
</comment>
<evidence type="ECO:0000313" key="9">
    <source>
        <dbReference type="EMBL" id="GGM16625.1"/>
    </source>
</evidence>
<keyword evidence="5 7" id="KW-1133">Transmembrane helix</keyword>
<evidence type="ECO:0000256" key="7">
    <source>
        <dbReference type="RuleBase" id="RU369079"/>
    </source>
</evidence>
<feature type="transmembrane region" description="Helical" evidence="7">
    <location>
        <begin position="145"/>
        <end position="171"/>
    </location>
</feature>
<dbReference type="GO" id="GO:0005886">
    <property type="term" value="C:plasma membrane"/>
    <property type="evidence" value="ECO:0007669"/>
    <property type="project" value="UniProtKB-SubCell"/>
</dbReference>
<dbReference type="NCBIfam" id="TIGR00786">
    <property type="entry name" value="dctM"/>
    <property type="match status" value="1"/>
</dbReference>
<keyword evidence="4 7" id="KW-0812">Transmembrane</keyword>
<dbReference type="Pfam" id="PF06808">
    <property type="entry name" value="DctM"/>
    <property type="match status" value="1"/>
</dbReference>
<evidence type="ECO:0000259" key="8">
    <source>
        <dbReference type="Pfam" id="PF06808"/>
    </source>
</evidence>
<evidence type="ECO:0000256" key="4">
    <source>
        <dbReference type="ARBA" id="ARBA00022692"/>
    </source>
</evidence>
<feature type="transmembrane region" description="Helical" evidence="7">
    <location>
        <begin position="408"/>
        <end position="433"/>
    </location>
</feature>
<keyword evidence="7" id="KW-0813">Transport</keyword>
<feature type="transmembrane region" description="Helical" evidence="7">
    <location>
        <begin position="362"/>
        <end position="388"/>
    </location>
</feature>
<evidence type="ECO:0000256" key="6">
    <source>
        <dbReference type="ARBA" id="ARBA00023136"/>
    </source>
</evidence>
<dbReference type="InterPro" id="IPR010656">
    <property type="entry name" value="DctM"/>
</dbReference>
<feature type="transmembrane region" description="Helical" evidence="7">
    <location>
        <begin position="6"/>
        <end position="39"/>
    </location>
</feature>
<reference evidence="9" key="1">
    <citation type="journal article" date="2014" name="Int. J. Syst. Evol. Microbiol.">
        <title>Complete genome sequence of Corynebacterium casei LMG S-19264T (=DSM 44701T), isolated from a smear-ripened cheese.</title>
        <authorList>
            <consortium name="US DOE Joint Genome Institute (JGI-PGF)"/>
            <person name="Walter F."/>
            <person name="Albersmeier A."/>
            <person name="Kalinowski J."/>
            <person name="Ruckert C."/>
        </authorList>
    </citation>
    <scope>NUCLEOTIDE SEQUENCE</scope>
    <source>
        <strain evidence="9">CGMCC 1.6293</strain>
    </source>
</reference>
<organism evidence="9 10">
    <name type="scientific">Pseudooceanicola nanhaiensis</name>
    <dbReference type="NCBI Taxonomy" id="375761"/>
    <lineage>
        <taxon>Bacteria</taxon>
        <taxon>Pseudomonadati</taxon>
        <taxon>Pseudomonadota</taxon>
        <taxon>Alphaproteobacteria</taxon>
        <taxon>Rhodobacterales</taxon>
        <taxon>Paracoccaceae</taxon>
        <taxon>Pseudooceanicola</taxon>
    </lineage>
</organism>
<sequence length="435" mass="46124">MSAMTIGLVGLGSLIVLLAVRIPVGLALALVSFFGVLAIRDINAAIGMVKSMPYDFVAHWSLSAIPLFLLMGNIAYNTGITEALFVVMRRLVRKLPGGLVIATNLAGAGFAAVSGSSMATAAALGRIAAPEMLKVGYQPALAGGAIAATGTLGALIPPSILMVLFAVFAQVSVGQMLIAGILPGLLTVAVYIGMVSLRCWLNPSIAPRTELDSNDAEYRAAARRVWPLPVISILVLGGIYGGFFTSTEAAAFGAFFTLLVTMVQRSLTMTALWNSVVETLESTAAIFFVAVGAMFLTRFLALSGLPFHISGWIDDWSPEPLTLVLLACLVFLVLGMFLDAIGLMLLTLPVMLPIFRSYDMDIIWIGVLVVKLVEIGLMTPPVGLNVYVVKGVMGNTVSLDKLFRGVAWFLGAEIVIMALLIAFPSISTFLVTFMR</sequence>
<comment type="caution">
    <text evidence="9">The sequence shown here is derived from an EMBL/GenBank/DDBJ whole genome shotgun (WGS) entry which is preliminary data.</text>
</comment>
<dbReference type="PIRSF" id="PIRSF006066">
    <property type="entry name" value="HI0050"/>
    <property type="match status" value="1"/>
</dbReference>
<comment type="similarity">
    <text evidence="7">Belongs to the TRAP transporter large permease family.</text>
</comment>
<dbReference type="EMBL" id="BMLF01000008">
    <property type="protein sequence ID" value="GGM16625.1"/>
    <property type="molecule type" value="Genomic_DNA"/>
</dbReference>
<comment type="subcellular location">
    <subcellularLocation>
        <location evidence="1 7">Cell inner membrane</location>
        <topology evidence="1 7">Multi-pass membrane protein</topology>
    </subcellularLocation>
</comment>
<evidence type="ECO:0000313" key="10">
    <source>
        <dbReference type="Proteomes" id="UP000649829"/>
    </source>
</evidence>
<dbReference type="RefSeq" id="WP_028288695.1">
    <property type="nucleotide sequence ID" value="NZ_BMLF01000008.1"/>
</dbReference>
<dbReference type="GO" id="GO:0022857">
    <property type="term" value="F:transmembrane transporter activity"/>
    <property type="evidence" value="ECO:0007669"/>
    <property type="project" value="UniProtKB-UniRule"/>
</dbReference>
<feature type="transmembrane region" description="Helical" evidence="7">
    <location>
        <begin position="99"/>
        <end position="124"/>
    </location>
</feature>
<feature type="transmembrane region" description="Helical" evidence="7">
    <location>
        <begin position="285"/>
        <end position="309"/>
    </location>
</feature>
<dbReference type="Proteomes" id="UP000649829">
    <property type="component" value="Unassembled WGS sequence"/>
</dbReference>
<evidence type="ECO:0000256" key="2">
    <source>
        <dbReference type="ARBA" id="ARBA00022475"/>
    </source>
</evidence>
<name>A0A917TAS2_9RHOB</name>
<reference evidence="9" key="2">
    <citation type="submission" date="2020-09" db="EMBL/GenBank/DDBJ databases">
        <authorList>
            <person name="Sun Q."/>
            <person name="Zhou Y."/>
        </authorList>
    </citation>
    <scope>NUCLEOTIDE SEQUENCE</scope>
    <source>
        <strain evidence="9">CGMCC 1.6293</strain>
    </source>
</reference>
<evidence type="ECO:0000256" key="5">
    <source>
        <dbReference type="ARBA" id="ARBA00022989"/>
    </source>
</evidence>
<feature type="transmembrane region" description="Helical" evidence="7">
    <location>
        <begin position="225"/>
        <end position="243"/>
    </location>
</feature>
<keyword evidence="2" id="KW-1003">Cell membrane</keyword>
<protein>
    <recommendedName>
        <fullName evidence="7">TRAP transporter large permease protein</fullName>
    </recommendedName>
</protein>